<evidence type="ECO:0000256" key="3">
    <source>
        <dbReference type="ARBA" id="ARBA00012005"/>
    </source>
</evidence>
<evidence type="ECO:0000256" key="4">
    <source>
        <dbReference type="ARBA" id="ARBA00022797"/>
    </source>
</evidence>
<dbReference type="KEGG" id="cuh:BJN34_26020"/>
<dbReference type="InterPro" id="IPR056798">
    <property type="entry name" value="ADH_Fe_C"/>
</dbReference>
<keyword evidence="6" id="KW-0520">NAD</keyword>
<dbReference type="GO" id="GO:1901168">
    <property type="term" value="P:3-chlorocatechol catabolic process"/>
    <property type="evidence" value="ECO:0007669"/>
    <property type="project" value="UniProtKB-ARBA"/>
</dbReference>
<gene>
    <name evidence="11" type="ORF">BJN34_26020</name>
</gene>
<dbReference type="EMBL" id="CP017758">
    <property type="protein sequence ID" value="AQV97321.1"/>
    <property type="molecule type" value="Genomic_DNA"/>
</dbReference>
<dbReference type="EC" id="1.3.1.32" evidence="3"/>
<dbReference type="Gene3D" id="3.40.50.1970">
    <property type="match status" value="1"/>
</dbReference>
<keyword evidence="4" id="KW-0058">Aromatic hydrocarbons catabolism</keyword>
<organism evidence="11 12">
    <name type="scientific">Cupriavidus necator</name>
    <name type="common">Alcaligenes eutrophus</name>
    <name type="synonym">Ralstonia eutropha</name>
    <dbReference type="NCBI Taxonomy" id="106590"/>
    <lineage>
        <taxon>Bacteria</taxon>
        <taxon>Pseudomonadati</taxon>
        <taxon>Pseudomonadota</taxon>
        <taxon>Betaproteobacteria</taxon>
        <taxon>Burkholderiales</taxon>
        <taxon>Burkholderiaceae</taxon>
        <taxon>Cupriavidus</taxon>
    </lineage>
</organism>
<comment type="catalytic activity">
    <reaction evidence="7">
        <text>3-oxoadipate + NAD(+) = maleylacetate + NADH + H(+)</text>
        <dbReference type="Rhea" id="RHEA:16981"/>
        <dbReference type="ChEBI" id="CHEBI:15378"/>
        <dbReference type="ChEBI" id="CHEBI:15775"/>
        <dbReference type="ChEBI" id="CHEBI:16468"/>
        <dbReference type="ChEBI" id="CHEBI:57540"/>
        <dbReference type="ChEBI" id="CHEBI:57945"/>
        <dbReference type="EC" id="1.3.1.32"/>
    </reaction>
</comment>
<reference evidence="12" key="1">
    <citation type="submission" date="2017-02" db="EMBL/GenBank/DDBJ databases">
        <title>Complete genome sequence of Cupriavidus necator strain NH9, a 3-chlorobenzoate degrader.</title>
        <authorList>
            <person name="Moriuchi R."/>
            <person name="Dohra H."/>
            <person name="Ogawa N."/>
        </authorList>
    </citation>
    <scope>NUCLEOTIDE SEQUENCE [LARGE SCALE GENOMIC DNA]</scope>
    <source>
        <strain evidence="12">NH9</strain>
    </source>
</reference>
<evidence type="ECO:0000256" key="2">
    <source>
        <dbReference type="ARBA" id="ARBA00011738"/>
    </source>
</evidence>
<evidence type="ECO:0000313" key="11">
    <source>
        <dbReference type="EMBL" id="AQV97321.1"/>
    </source>
</evidence>
<dbReference type="GO" id="GO:0018506">
    <property type="term" value="F:maleylacetate reductase activity"/>
    <property type="evidence" value="ECO:0007669"/>
    <property type="project" value="UniProtKB-EC"/>
</dbReference>
<feature type="domain" description="Alcohol dehydrogenase iron-type/glycerol dehydrogenase GldA" evidence="9">
    <location>
        <begin position="13"/>
        <end position="156"/>
    </location>
</feature>
<dbReference type="GO" id="GO:0004022">
    <property type="term" value="F:alcohol dehydrogenase (NAD+) activity"/>
    <property type="evidence" value="ECO:0007669"/>
    <property type="project" value="TreeGrafter"/>
</dbReference>
<evidence type="ECO:0000259" key="10">
    <source>
        <dbReference type="Pfam" id="PF25137"/>
    </source>
</evidence>
<dbReference type="GO" id="GO:0046872">
    <property type="term" value="F:metal ion binding"/>
    <property type="evidence" value="ECO:0007669"/>
    <property type="project" value="InterPro"/>
</dbReference>
<dbReference type="Proteomes" id="UP000189627">
    <property type="component" value="Chromosome 2"/>
</dbReference>
<feature type="domain" description="Fe-containing alcohol dehydrogenase-like C-terminal" evidence="10">
    <location>
        <begin position="168"/>
        <end position="349"/>
    </location>
</feature>
<evidence type="ECO:0000256" key="1">
    <source>
        <dbReference type="ARBA" id="ARBA00007358"/>
    </source>
</evidence>
<dbReference type="InterPro" id="IPR039697">
    <property type="entry name" value="Alcohol_dehydrogenase_Fe"/>
</dbReference>
<dbReference type="InterPro" id="IPR034786">
    <property type="entry name" value="MAR"/>
</dbReference>
<proteinExistence type="inferred from homology"/>
<dbReference type="PANTHER" id="PTHR11496">
    <property type="entry name" value="ALCOHOL DEHYDROGENASE"/>
    <property type="match status" value="1"/>
</dbReference>
<protein>
    <recommendedName>
        <fullName evidence="3">maleylacetate reductase</fullName>
        <ecNumber evidence="3">1.3.1.32</ecNumber>
    </recommendedName>
</protein>
<dbReference type="PANTHER" id="PTHR11496:SF102">
    <property type="entry name" value="ALCOHOL DEHYDROGENASE 4"/>
    <property type="match status" value="1"/>
</dbReference>
<dbReference type="InterPro" id="IPR001670">
    <property type="entry name" value="ADH_Fe/GldA"/>
</dbReference>
<dbReference type="FunFam" id="3.40.50.1970:FF:000015">
    <property type="entry name" value="Maleylacetate reductase 1"/>
    <property type="match status" value="1"/>
</dbReference>
<dbReference type="Pfam" id="PF25137">
    <property type="entry name" value="ADH_Fe_C"/>
    <property type="match status" value="1"/>
</dbReference>
<dbReference type="Pfam" id="PF00465">
    <property type="entry name" value="Fe-ADH"/>
    <property type="match status" value="1"/>
</dbReference>
<dbReference type="SUPFAM" id="SSF56796">
    <property type="entry name" value="Dehydroquinate synthase-like"/>
    <property type="match status" value="1"/>
</dbReference>
<keyword evidence="5" id="KW-0560">Oxidoreductase</keyword>
<comment type="catalytic activity">
    <reaction evidence="8">
        <text>3-oxoadipate + NADP(+) = maleylacetate + NADPH + H(+)</text>
        <dbReference type="Rhea" id="RHEA:16985"/>
        <dbReference type="ChEBI" id="CHEBI:15378"/>
        <dbReference type="ChEBI" id="CHEBI:15775"/>
        <dbReference type="ChEBI" id="CHEBI:16468"/>
        <dbReference type="ChEBI" id="CHEBI:57783"/>
        <dbReference type="ChEBI" id="CHEBI:58349"/>
        <dbReference type="EC" id="1.3.1.32"/>
    </reaction>
</comment>
<evidence type="ECO:0000256" key="5">
    <source>
        <dbReference type="ARBA" id="ARBA00023002"/>
    </source>
</evidence>
<dbReference type="Gene3D" id="1.20.1090.10">
    <property type="entry name" value="Dehydroquinate synthase-like - alpha domain"/>
    <property type="match status" value="1"/>
</dbReference>
<evidence type="ECO:0000313" key="12">
    <source>
        <dbReference type="Proteomes" id="UP000189627"/>
    </source>
</evidence>
<dbReference type="RefSeq" id="WP_078199699.1">
    <property type="nucleotide sequence ID" value="NZ_CP017758.1"/>
</dbReference>
<name>A0A1U9UYL0_CUPNE</name>
<evidence type="ECO:0000256" key="8">
    <source>
        <dbReference type="ARBA" id="ARBA00051531"/>
    </source>
</evidence>
<comment type="similarity">
    <text evidence="1">Belongs to the iron-containing alcohol dehydrogenase family.</text>
</comment>
<dbReference type="CDD" id="cd08177">
    <property type="entry name" value="MAR"/>
    <property type="match status" value="1"/>
</dbReference>
<dbReference type="OrthoDB" id="3812122at2"/>
<accession>A0A1U9UYL0</accession>
<dbReference type="AlphaFoldDB" id="A0A1U9UYL0"/>
<evidence type="ECO:0000259" key="9">
    <source>
        <dbReference type="Pfam" id="PF00465"/>
    </source>
</evidence>
<sequence>MEKALDFVYQAAPARVVFGAGSLQHLEREIGSLGAQRALVLCTPEQRNGAQAIMASLGQRAAGLFDRAVMHVPIATAREARELARACNADCAIAFGGGSTIGLGKAIALESSIPILAIPTTYAGSEMTPIYGVTEGGVKRTGSDMRVLPRAVIYDPELTLTLPVDLSVTSGINAIAHAAEGLYASNANPITSLIAEEGIRALGQGLPGIHRDATDIAARGHALYGAWLCGMVLGNVGMALHHKLCHTLGGSFNLPHAQTHTVVLPHALAFNAGFAPQAMQRIARALGTDNAARGVYDLASRLGAPTSLRELGMAHADLDRAAEIASANPYWNPRPISREDLRALLQDAFDGIRP</sequence>
<evidence type="ECO:0000256" key="6">
    <source>
        <dbReference type="ARBA" id="ARBA00023027"/>
    </source>
</evidence>
<comment type="subunit">
    <text evidence="2">Homodimer.</text>
</comment>
<evidence type="ECO:0000256" key="7">
    <source>
        <dbReference type="ARBA" id="ARBA00050679"/>
    </source>
</evidence>